<organism evidence="1 2">
    <name type="scientific">Endocarpon pusillum</name>
    <dbReference type="NCBI Taxonomy" id="364733"/>
    <lineage>
        <taxon>Eukaryota</taxon>
        <taxon>Fungi</taxon>
        <taxon>Dikarya</taxon>
        <taxon>Ascomycota</taxon>
        <taxon>Pezizomycotina</taxon>
        <taxon>Eurotiomycetes</taxon>
        <taxon>Chaetothyriomycetidae</taxon>
        <taxon>Verrucariales</taxon>
        <taxon>Verrucariaceae</taxon>
        <taxon>Endocarpon</taxon>
    </lineage>
</organism>
<accession>A0A8H7AM15</accession>
<proteinExistence type="predicted"/>
<keyword evidence="2" id="KW-1185">Reference proteome</keyword>
<dbReference type="EMBL" id="JAACFV010000042">
    <property type="protein sequence ID" value="KAF7509407.1"/>
    <property type="molecule type" value="Genomic_DNA"/>
</dbReference>
<gene>
    <name evidence="1" type="ORF">GJ744_008130</name>
</gene>
<protein>
    <submittedName>
        <fullName evidence="1">Uncharacterized protein</fullName>
    </submittedName>
</protein>
<reference evidence="1" key="1">
    <citation type="submission" date="2020-02" db="EMBL/GenBank/DDBJ databases">
        <authorList>
            <person name="Palmer J.M."/>
        </authorList>
    </citation>
    <scope>NUCLEOTIDE SEQUENCE</scope>
    <source>
        <strain evidence="1">EPUS1.4</strain>
        <tissue evidence="1">Thallus</tissue>
    </source>
</reference>
<comment type="caution">
    <text evidence="1">The sequence shown here is derived from an EMBL/GenBank/DDBJ whole genome shotgun (WGS) entry which is preliminary data.</text>
</comment>
<dbReference type="Proteomes" id="UP000606974">
    <property type="component" value="Unassembled WGS sequence"/>
</dbReference>
<sequence>MGSKRSLESRFCIDISAWEKPASGRIQQGLSSLEAQGPKRCTFRRQGLANAWLLKDGKLMPYEFFFSPLAKDSSVDLTHDNIQAFLEEFVKSAKFSKLDGIIALRMFPGKGYRGGLEFTEDRANIVLEPGQYDQEPNSAVDVTWYLEPGYLEARGRCKCGKPGPNYHYHSK</sequence>
<evidence type="ECO:0000313" key="1">
    <source>
        <dbReference type="EMBL" id="KAF7509407.1"/>
    </source>
</evidence>
<name>A0A8H7AM15_9EURO</name>
<evidence type="ECO:0000313" key="2">
    <source>
        <dbReference type="Proteomes" id="UP000606974"/>
    </source>
</evidence>
<dbReference type="AlphaFoldDB" id="A0A8H7AM15"/>